<comment type="caution">
    <text evidence="1">The sequence shown here is derived from an EMBL/GenBank/DDBJ whole genome shotgun (WGS) entry which is preliminary data.</text>
</comment>
<reference evidence="1 2" key="1">
    <citation type="journal article" date="2021" name="Commun. Biol.">
        <title>The genome of Shorea leprosula (Dipterocarpaceae) highlights the ecological relevance of drought in aseasonal tropical rainforests.</title>
        <authorList>
            <person name="Ng K.K.S."/>
            <person name="Kobayashi M.J."/>
            <person name="Fawcett J.A."/>
            <person name="Hatakeyama M."/>
            <person name="Paape T."/>
            <person name="Ng C.H."/>
            <person name="Ang C.C."/>
            <person name="Tnah L.H."/>
            <person name="Lee C.T."/>
            <person name="Nishiyama T."/>
            <person name="Sese J."/>
            <person name="O'Brien M.J."/>
            <person name="Copetti D."/>
            <person name="Mohd Noor M.I."/>
            <person name="Ong R.C."/>
            <person name="Putra M."/>
            <person name="Sireger I.Z."/>
            <person name="Indrioko S."/>
            <person name="Kosugi Y."/>
            <person name="Izuno A."/>
            <person name="Isagi Y."/>
            <person name="Lee S.L."/>
            <person name="Shimizu K.K."/>
        </authorList>
    </citation>
    <scope>NUCLEOTIDE SEQUENCE [LARGE SCALE GENOMIC DNA]</scope>
    <source>
        <strain evidence="1">214</strain>
    </source>
</reference>
<protein>
    <recommendedName>
        <fullName evidence="3">Secreted protein</fullName>
    </recommendedName>
</protein>
<dbReference type="AlphaFoldDB" id="A0AAV5JNY8"/>
<dbReference type="EMBL" id="BPVZ01000043">
    <property type="protein sequence ID" value="GKV15312.1"/>
    <property type="molecule type" value="Genomic_DNA"/>
</dbReference>
<accession>A0AAV5JNY8</accession>
<evidence type="ECO:0000313" key="2">
    <source>
        <dbReference type="Proteomes" id="UP001054252"/>
    </source>
</evidence>
<sequence>MPLRNRKLPDLLCSSLCCPPAALVVGREFLPKLLPASPSPAKPGFACWKILMSDHVESDGNSIVIRNDPNDEFTLNL</sequence>
<evidence type="ECO:0000313" key="1">
    <source>
        <dbReference type="EMBL" id="GKV15312.1"/>
    </source>
</evidence>
<organism evidence="1 2">
    <name type="scientific">Rubroshorea leprosula</name>
    <dbReference type="NCBI Taxonomy" id="152421"/>
    <lineage>
        <taxon>Eukaryota</taxon>
        <taxon>Viridiplantae</taxon>
        <taxon>Streptophyta</taxon>
        <taxon>Embryophyta</taxon>
        <taxon>Tracheophyta</taxon>
        <taxon>Spermatophyta</taxon>
        <taxon>Magnoliopsida</taxon>
        <taxon>eudicotyledons</taxon>
        <taxon>Gunneridae</taxon>
        <taxon>Pentapetalae</taxon>
        <taxon>rosids</taxon>
        <taxon>malvids</taxon>
        <taxon>Malvales</taxon>
        <taxon>Dipterocarpaceae</taxon>
        <taxon>Rubroshorea</taxon>
    </lineage>
</organism>
<dbReference type="Proteomes" id="UP001054252">
    <property type="component" value="Unassembled WGS sequence"/>
</dbReference>
<evidence type="ECO:0008006" key="3">
    <source>
        <dbReference type="Google" id="ProtNLM"/>
    </source>
</evidence>
<gene>
    <name evidence="1" type="ORF">SLEP1_g26108</name>
</gene>
<keyword evidence="2" id="KW-1185">Reference proteome</keyword>
<proteinExistence type="predicted"/>
<name>A0AAV5JNY8_9ROSI</name>